<dbReference type="SMART" id="SM00220">
    <property type="entry name" value="S_TKc"/>
    <property type="match status" value="1"/>
</dbReference>
<dbReference type="PANTHER" id="PTHR43102:SF2">
    <property type="entry name" value="GAF DOMAIN-CONTAINING PROTEIN"/>
    <property type="match status" value="1"/>
</dbReference>
<keyword evidence="3" id="KW-1185">Reference proteome</keyword>
<sequence>MSETLHPPRGERAEAGGEPGVVAGIVPALSERYVARSVLGRGGKATVYLADDRLLSRQVAVKVFRARAAETQSLREQEAEAQLVASLNHHALTTLFDAGVDASDPDRPQIYLVMEYIPGADLRQRLGTGPLEWFQVCWLGRDLAEGLQYLHESGFLHRDIKPANVLLASREADVRARAKLTDFGISSLIGHVGDGDLVTGSAAYLSPEQVEGDDPTPASDIYALGLVLLEALTGRTEYPGGIEESAFARLDRQPRMPAGVPDRIVSVLTAMTSRDPADRPPLVEVAAVFQNLLIDDLVRQRGYLPATADATERARLAALAQYNILDTDPDDTFDAITRIASQVLDSPIALVTLIDEHRVWFKSALGWDEQQVDRDVAFCSSTNPGGSTPWTIPDARLDDRTRDNPLVTSGPQVRSYAGAPLVTRDGHNLGAVCVFDREPRTFTAGQLHALRDLADLVMHEMEMRLATRRALFDQP</sequence>
<organism evidence="2 3">
    <name type="scientific">Amnibacterium soli</name>
    <dbReference type="NCBI Taxonomy" id="1282736"/>
    <lineage>
        <taxon>Bacteria</taxon>
        <taxon>Bacillati</taxon>
        <taxon>Actinomycetota</taxon>
        <taxon>Actinomycetes</taxon>
        <taxon>Micrococcales</taxon>
        <taxon>Microbacteriaceae</taxon>
        <taxon>Amnibacterium</taxon>
    </lineage>
</organism>
<dbReference type="InterPro" id="IPR000719">
    <property type="entry name" value="Prot_kinase_dom"/>
</dbReference>
<dbReference type="PANTHER" id="PTHR43102">
    <property type="entry name" value="SLR1143 PROTEIN"/>
    <property type="match status" value="1"/>
</dbReference>
<name>A0ABP8YWQ8_9MICO</name>
<dbReference type="PROSITE" id="PS00108">
    <property type="entry name" value="PROTEIN_KINASE_ST"/>
    <property type="match status" value="1"/>
</dbReference>
<comment type="caution">
    <text evidence="2">The sequence shown here is derived from an EMBL/GenBank/DDBJ whole genome shotgun (WGS) entry which is preliminary data.</text>
</comment>
<dbReference type="SUPFAM" id="SSF55781">
    <property type="entry name" value="GAF domain-like"/>
    <property type="match status" value="1"/>
</dbReference>
<reference evidence="3" key="1">
    <citation type="journal article" date="2019" name="Int. J. Syst. Evol. Microbiol.">
        <title>The Global Catalogue of Microorganisms (GCM) 10K type strain sequencing project: providing services to taxonomists for standard genome sequencing and annotation.</title>
        <authorList>
            <consortium name="The Broad Institute Genomics Platform"/>
            <consortium name="The Broad Institute Genome Sequencing Center for Infectious Disease"/>
            <person name="Wu L."/>
            <person name="Ma J."/>
        </authorList>
    </citation>
    <scope>NUCLEOTIDE SEQUENCE [LARGE SCALE GENOMIC DNA]</scope>
    <source>
        <strain evidence="3">JCM 19015</strain>
    </source>
</reference>
<dbReference type="Gene3D" id="3.30.450.40">
    <property type="match status" value="1"/>
</dbReference>
<dbReference type="PROSITE" id="PS50011">
    <property type="entry name" value="PROTEIN_KINASE_DOM"/>
    <property type="match status" value="1"/>
</dbReference>
<dbReference type="SUPFAM" id="SSF56112">
    <property type="entry name" value="Protein kinase-like (PK-like)"/>
    <property type="match status" value="1"/>
</dbReference>
<evidence type="ECO:0000313" key="2">
    <source>
        <dbReference type="EMBL" id="GAA4739928.1"/>
    </source>
</evidence>
<evidence type="ECO:0000259" key="1">
    <source>
        <dbReference type="PROSITE" id="PS50011"/>
    </source>
</evidence>
<dbReference type="InterPro" id="IPR011009">
    <property type="entry name" value="Kinase-like_dom_sf"/>
</dbReference>
<proteinExistence type="predicted"/>
<evidence type="ECO:0000313" key="3">
    <source>
        <dbReference type="Proteomes" id="UP001500121"/>
    </source>
</evidence>
<dbReference type="SMART" id="SM00065">
    <property type="entry name" value="GAF"/>
    <property type="match status" value="1"/>
</dbReference>
<dbReference type="InterPro" id="IPR029016">
    <property type="entry name" value="GAF-like_dom_sf"/>
</dbReference>
<feature type="domain" description="Protein kinase" evidence="1">
    <location>
        <begin position="33"/>
        <end position="293"/>
    </location>
</feature>
<dbReference type="InterPro" id="IPR003018">
    <property type="entry name" value="GAF"/>
</dbReference>
<protein>
    <recommendedName>
        <fullName evidence="1">Protein kinase domain-containing protein</fullName>
    </recommendedName>
</protein>
<dbReference type="Proteomes" id="UP001500121">
    <property type="component" value="Unassembled WGS sequence"/>
</dbReference>
<dbReference type="EMBL" id="BAABLP010000002">
    <property type="protein sequence ID" value="GAA4739928.1"/>
    <property type="molecule type" value="Genomic_DNA"/>
</dbReference>
<dbReference type="Pfam" id="PF00069">
    <property type="entry name" value="Pkinase"/>
    <property type="match status" value="1"/>
</dbReference>
<dbReference type="Gene3D" id="1.10.510.10">
    <property type="entry name" value="Transferase(Phosphotransferase) domain 1"/>
    <property type="match status" value="1"/>
</dbReference>
<dbReference type="Gene3D" id="3.30.200.20">
    <property type="entry name" value="Phosphorylase Kinase, domain 1"/>
    <property type="match status" value="1"/>
</dbReference>
<gene>
    <name evidence="2" type="ORF">GCM10025783_08490</name>
</gene>
<dbReference type="InterPro" id="IPR008271">
    <property type="entry name" value="Ser/Thr_kinase_AS"/>
</dbReference>
<dbReference type="RefSeq" id="WP_345479755.1">
    <property type="nucleotide sequence ID" value="NZ_BAABLP010000002.1"/>
</dbReference>
<dbReference type="Pfam" id="PF01590">
    <property type="entry name" value="GAF"/>
    <property type="match status" value="1"/>
</dbReference>
<dbReference type="CDD" id="cd14014">
    <property type="entry name" value="STKc_PknB_like"/>
    <property type="match status" value="1"/>
</dbReference>
<accession>A0ABP8YWQ8</accession>